<evidence type="ECO:0000256" key="2">
    <source>
        <dbReference type="ARBA" id="ARBA00022827"/>
    </source>
</evidence>
<keyword evidence="6" id="KW-1185">Reference proteome</keyword>
<proteinExistence type="predicted"/>
<dbReference type="InterPro" id="IPR036188">
    <property type="entry name" value="FAD/NAD-bd_sf"/>
</dbReference>
<dbReference type="Pfam" id="PF01494">
    <property type="entry name" value="FAD_binding_3"/>
    <property type="match status" value="2"/>
</dbReference>
<dbReference type="PANTHER" id="PTHR46720">
    <property type="entry name" value="HYDROXYLASE, PUTATIVE (AFU_ORTHOLOGUE AFUA_3G01460)-RELATED"/>
    <property type="match status" value="1"/>
</dbReference>
<name>A0A9P5Q8B5_9AGAR</name>
<organism evidence="5 6">
    <name type="scientific">Rhodocollybia butyracea</name>
    <dbReference type="NCBI Taxonomy" id="206335"/>
    <lineage>
        <taxon>Eukaryota</taxon>
        <taxon>Fungi</taxon>
        <taxon>Dikarya</taxon>
        <taxon>Basidiomycota</taxon>
        <taxon>Agaricomycotina</taxon>
        <taxon>Agaricomycetes</taxon>
        <taxon>Agaricomycetidae</taxon>
        <taxon>Agaricales</taxon>
        <taxon>Marasmiineae</taxon>
        <taxon>Omphalotaceae</taxon>
        <taxon>Rhodocollybia</taxon>
    </lineage>
</organism>
<dbReference type="PROSITE" id="PS51257">
    <property type="entry name" value="PROKAR_LIPOPROTEIN"/>
    <property type="match status" value="1"/>
</dbReference>
<evidence type="ECO:0000313" key="6">
    <source>
        <dbReference type="Proteomes" id="UP000772434"/>
    </source>
</evidence>
<evidence type="ECO:0000313" key="5">
    <source>
        <dbReference type="EMBL" id="KAF9075535.1"/>
    </source>
</evidence>
<sequence length="477" mass="52945">MHSITNRNIRVAIVGGGIGALSCAASLRDCQNIEIDLFEAAAKFVAIGAGIVTWPRTWSVFRALGWKEEMSEALKGESPCKESGPAWSFRVSDQKGGVPFHDLYIAGSYHTSYNVRHATERPFTDGSATNLHRQQLLDFLLAILPSQCRVHFGHRLISCKESEDSVELQFLNGAVGSYDFVIGADGLKSVVRQTILRGPGVQPESLGTDYLRKDILYTGQSAFRGLIPKEKLAALYPDHRALHSSTIHIVAYPINNGKIVNVVAFFSDSRSGSPVISYPGSSSTRDNRVSHEAILATYPEWEEEAIVLLKVMEDPTLWPILDLNPLETYVSRRIALLGDAAHRYGDLFAAMSPHIGAGATTAIEDAYILGKIIANSTCTAFNIHRALEIYNAIRQPYGNEIMRWAHEMGDCYEFNSPELRLLGDGKEVSRYERPTGEQLSLFRKAANKYWLWPTRIAGTIEEDLKRAQLMLNEAKLC</sequence>
<dbReference type="OrthoDB" id="417877at2759"/>
<keyword evidence="1" id="KW-0285">Flavoprotein</keyword>
<dbReference type="GO" id="GO:0044550">
    <property type="term" value="P:secondary metabolite biosynthetic process"/>
    <property type="evidence" value="ECO:0007669"/>
    <property type="project" value="TreeGrafter"/>
</dbReference>
<dbReference type="AlphaFoldDB" id="A0A9P5Q8B5"/>
<reference evidence="5" key="1">
    <citation type="submission" date="2020-11" db="EMBL/GenBank/DDBJ databases">
        <authorList>
            <consortium name="DOE Joint Genome Institute"/>
            <person name="Ahrendt S."/>
            <person name="Riley R."/>
            <person name="Andreopoulos W."/>
            <person name="Labutti K."/>
            <person name="Pangilinan J."/>
            <person name="Ruiz-Duenas F.J."/>
            <person name="Barrasa J.M."/>
            <person name="Sanchez-Garcia M."/>
            <person name="Camarero S."/>
            <person name="Miyauchi S."/>
            <person name="Serrano A."/>
            <person name="Linde D."/>
            <person name="Babiker R."/>
            <person name="Drula E."/>
            <person name="Ayuso-Fernandez I."/>
            <person name="Pacheco R."/>
            <person name="Padilla G."/>
            <person name="Ferreira P."/>
            <person name="Barriuso J."/>
            <person name="Kellner H."/>
            <person name="Castanera R."/>
            <person name="Alfaro M."/>
            <person name="Ramirez L."/>
            <person name="Pisabarro A.G."/>
            <person name="Kuo A."/>
            <person name="Tritt A."/>
            <person name="Lipzen A."/>
            <person name="He G."/>
            <person name="Yan M."/>
            <person name="Ng V."/>
            <person name="Cullen D."/>
            <person name="Martin F."/>
            <person name="Rosso M.-N."/>
            <person name="Henrissat B."/>
            <person name="Hibbett D."/>
            <person name="Martinez A.T."/>
            <person name="Grigoriev I.V."/>
        </authorList>
    </citation>
    <scope>NUCLEOTIDE SEQUENCE</scope>
    <source>
        <strain evidence="5">AH 40177</strain>
    </source>
</reference>
<protein>
    <recommendedName>
        <fullName evidence="4">FAD-binding domain-containing protein</fullName>
    </recommendedName>
</protein>
<keyword evidence="3" id="KW-0560">Oxidoreductase</keyword>
<dbReference type="InterPro" id="IPR051104">
    <property type="entry name" value="FAD_monoxygenase"/>
</dbReference>
<accession>A0A9P5Q8B5</accession>
<dbReference type="PANTHER" id="PTHR46720:SF3">
    <property type="entry name" value="FAD-BINDING DOMAIN-CONTAINING PROTEIN-RELATED"/>
    <property type="match status" value="1"/>
</dbReference>
<evidence type="ECO:0000256" key="3">
    <source>
        <dbReference type="ARBA" id="ARBA00023002"/>
    </source>
</evidence>
<feature type="domain" description="FAD-binding" evidence="4">
    <location>
        <begin position="10"/>
        <end position="195"/>
    </location>
</feature>
<dbReference type="PRINTS" id="PR00420">
    <property type="entry name" value="RNGMNOXGNASE"/>
</dbReference>
<dbReference type="Proteomes" id="UP000772434">
    <property type="component" value="Unassembled WGS sequence"/>
</dbReference>
<comment type="caution">
    <text evidence="5">The sequence shown here is derived from an EMBL/GenBank/DDBJ whole genome shotgun (WGS) entry which is preliminary data.</text>
</comment>
<dbReference type="GO" id="GO:0071949">
    <property type="term" value="F:FAD binding"/>
    <property type="evidence" value="ECO:0007669"/>
    <property type="project" value="InterPro"/>
</dbReference>
<keyword evidence="2" id="KW-0274">FAD</keyword>
<feature type="domain" description="FAD-binding" evidence="4">
    <location>
        <begin position="315"/>
        <end position="404"/>
    </location>
</feature>
<evidence type="ECO:0000256" key="1">
    <source>
        <dbReference type="ARBA" id="ARBA00022630"/>
    </source>
</evidence>
<gene>
    <name evidence="5" type="ORF">BDP27DRAFT_1415319</name>
</gene>
<dbReference type="SUPFAM" id="SSF54373">
    <property type="entry name" value="FAD-linked reductases, C-terminal domain"/>
    <property type="match status" value="1"/>
</dbReference>
<dbReference type="InterPro" id="IPR002938">
    <property type="entry name" value="FAD-bd"/>
</dbReference>
<dbReference type="EMBL" id="JADNRY010000009">
    <property type="protein sequence ID" value="KAF9075535.1"/>
    <property type="molecule type" value="Genomic_DNA"/>
</dbReference>
<dbReference type="SUPFAM" id="SSF51905">
    <property type="entry name" value="FAD/NAD(P)-binding domain"/>
    <property type="match status" value="1"/>
</dbReference>
<dbReference type="GO" id="GO:0016491">
    <property type="term" value="F:oxidoreductase activity"/>
    <property type="evidence" value="ECO:0007669"/>
    <property type="project" value="UniProtKB-KW"/>
</dbReference>
<dbReference type="Gene3D" id="3.50.50.60">
    <property type="entry name" value="FAD/NAD(P)-binding domain"/>
    <property type="match status" value="1"/>
</dbReference>
<evidence type="ECO:0000259" key="4">
    <source>
        <dbReference type="Pfam" id="PF01494"/>
    </source>
</evidence>